<dbReference type="Proteomes" id="UP000183832">
    <property type="component" value="Unassembled WGS sequence"/>
</dbReference>
<keyword evidence="2" id="KW-1185">Reference proteome</keyword>
<reference evidence="1 2" key="1">
    <citation type="submission" date="2015-04" db="EMBL/GenBank/DDBJ databases">
        <authorList>
            <person name="Syromyatnikov M.Y."/>
            <person name="Popov V.N."/>
        </authorList>
    </citation>
    <scope>NUCLEOTIDE SEQUENCE [LARGE SCALE GENOMIC DNA]</scope>
</reference>
<evidence type="ECO:0000313" key="2">
    <source>
        <dbReference type="Proteomes" id="UP000183832"/>
    </source>
</evidence>
<protein>
    <submittedName>
        <fullName evidence="1">CLUMA_CG006680, isoform A</fullName>
    </submittedName>
</protein>
<dbReference type="AlphaFoldDB" id="A0A1J1I2H1"/>
<sequence length="129" mass="14769">MLVERTDCLSAQEISSYRLEIHQKSKGMFIENNQGVFHRKNLCGKNTIDIKSTCQIPRKTALRYTYNLMLRTVLNTLKQPSTPFAKGNTNIVLFLNDPKWCFQKHYIGSALSHLKNHGRSLSPNNTETA</sequence>
<dbReference type="EMBL" id="CVRI01000036">
    <property type="protein sequence ID" value="CRK93046.1"/>
    <property type="molecule type" value="Genomic_DNA"/>
</dbReference>
<organism evidence="1 2">
    <name type="scientific">Clunio marinus</name>
    <dbReference type="NCBI Taxonomy" id="568069"/>
    <lineage>
        <taxon>Eukaryota</taxon>
        <taxon>Metazoa</taxon>
        <taxon>Ecdysozoa</taxon>
        <taxon>Arthropoda</taxon>
        <taxon>Hexapoda</taxon>
        <taxon>Insecta</taxon>
        <taxon>Pterygota</taxon>
        <taxon>Neoptera</taxon>
        <taxon>Endopterygota</taxon>
        <taxon>Diptera</taxon>
        <taxon>Nematocera</taxon>
        <taxon>Chironomoidea</taxon>
        <taxon>Chironomidae</taxon>
        <taxon>Clunio</taxon>
    </lineage>
</organism>
<gene>
    <name evidence="1" type="ORF">CLUMA_CG006680</name>
</gene>
<evidence type="ECO:0000313" key="1">
    <source>
        <dbReference type="EMBL" id="CRK93046.1"/>
    </source>
</evidence>
<name>A0A1J1I2H1_9DIPT</name>
<accession>A0A1J1I2H1</accession>
<proteinExistence type="predicted"/>